<dbReference type="Proteomes" id="UP000236745">
    <property type="component" value="Unassembled WGS sequence"/>
</dbReference>
<dbReference type="Gene3D" id="2.60.120.620">
    <property type="entry name" value="q2cbj1_9rhob like domain"/>
    <property type="match status" value="1"/>
</dbReference>
<organism evidence="2 3">
    <name type="scientific">Marinobacterium lutimaris</name>
    <dbReference type="NCBI Taxonomy" id="568106"/>
    <lineage>
        <taxon>Bacteria</taxon>
        <taxon>Pseudomonadati</taxon>
        <taxon>Pseudomonadota</taxon>
        <taxon>Gammaproteobacteria</taxon>
        <taxon>Oceanospirillales</taxon>
        <taxon>Oceanospirillaceae</taxon>
        <taxon>Marinobacterium</taxon>
    </lineage>
</organism>
<sequence>MQQAKSVIGRVLRYPYWFIELFTWAKSFKQNPIIGSYWLNRCGLHVARVVVSQGLFRFRLLLLAPLVANEDRRAFLRNGYILKKNFLEPEQFARLKSEAEGYQGLIREFVEGTTLTQRAFLTQDKRADLPAISAFTDGSRLDRLMRWASSKNRPPFFFIENLCNHANVVPQPDPQRDFHTDTFHPCVKGWLFIDAADNRNGPHVYVPGSHRLTWRRLKWEYRESLEASKQGERRQPGRYWDGSFRASEADLVEMGFKPQALHVPANTLLIGNVYGFHRRGVAEQPSRRMTIWMQSRDNPFNPLFTPFPRATAWLFEKVWQRELESQDPKKIAAGTQRNQTGSFDRDCVN</sequence>
<accession>A0A1H6B3R4</accession>
<evidence type="ECO:0000313" key="2">
    <source>
        <dbReference type="EMBL" id="SEG54867.1"/>
    </source>
</evidence>
<dbReference type="RefSeq" id="WP_104003442.1">
    <property type="nucleotide sequence ID" value="NZ_FNVQ01000002.1"/>
</dbReference>
<protein>
    <submittedName>
        <fullName evidence="2">Phytanoyl-CoA dioxygenase (PhyH)</fullName>
    </submittedName>
</protein>
<reference evidence="2 3" key="1">
    <citation type="submission" date="2016-10" db="EMBL/GenBank/DDBJ databases">
        <authorList>
            <person name="de Groot N.N."/>
        </authorList>
    </citation>
    <scope>NUCLEOTIDE SEQUENCE [LARGE SCALE GENOMIC DNA]</scope>
    <source>
        <strain evidence="2 3">DSM 22012</strain>
    </source>
</reference>
<keyword evidence="2" id="KW-0560">Oxidoreductase</keyword>
<keyword evidence="3" id="KW-1185">Reference proteome</keyword>
<dbReference type="AlphaFoldDB" id="A0A1H6B3R4"/>
<dbReference type="Pfam" id="PF05721">
    <property type="entry name" value="PhyH"/>
    <property type="match status" value="1"/>
</dbReference>
<evidence type="ECO:0000256" key="1">
    <source>
        <dbReference type="SAM" id="MobiDB-lite"/>
    </source>
</evidence>
<evidence type="ECO:0000313" key="3">
    <source>
        <dbReference type="Proteomes" id="UP000236745"/>
    </source>
</evidence>
<dbReference type="InterPro" id="IPR008775">
    <property type="entry name" value="Phytyl_CoA_dOase-like"/>
</dbReference>
<gene>
    <name evidence="2" type="ORF">SAMN05444390_102348</name>
</gene>
<dbReference type="OrthoDB" id="547161at2"/>
<dbReference type="SUPFAM" id="SSF51197">
    <property type="entry name" value="Clavaminate synthase-like"/>
    <property type="match status" value="1"/>
</dbReference>
<feature type="region of interest" description="Disordered" evidence="1">
    <location>
        <begin position="326"/>
        <end position="349"/>
    </location>
</feature>
<dbReference type="GO" id="GO:0016706">
    <property type="term" value="F:2-oxoglutarate-dependent dioxygenase activity"/>
    <property type="evidence" value="ECO:0007669"/>
    <property type="project" value="UniProtKB-ARBA"/>
</dbReference>
<name>A0A1H6B3R4_9GAMM</name>
<keyword evidence="2" id="KW-0223">Dioxygenase</keyword>
<dbReference type="EMBL" id="FNVQ01000002">
    <property type="protein sequence ID" value="SEG54867.1"/>
    <property type="molecule type" value="Genomic_DNA"/>
</dbReference>
<proteinExistence type="predicted"/>